<dbReference type="HOGENOM" id="CLU_822198_0_0_1"/>
<evidence type="ECO:0000256" key="1">
    <source>
        <dbReference type="SAM" id="MobiDB-lite"/>
    </source>
</evidence>
<name>A0A0D3AVM2_BRAOL</name>
<proteinExistence type="predicted"/>
<dbReference type="PANTHER" id="PTHR47150">
    <property type="entry name" value="OS12G0169200 PROTEIN"/>
    <property type="match status" value="1"/>
</dbReference>
<dbReference type="Proteomes" id="UP000032141">
    <property type="component" value="Chromosome C2"/>
</dbReference>
<dbReference type="EnsemblPlants" id="Bo2g136710.1">
    <property type="protein sequence ID" value="Bo2g136710.1"/>
    <property type="gene ID" value="Bo2g136710"/>
</dbReference>
<dbReference type="AlphaFoldDB" id="A0A0D3AVM2"/>
<dbReference type="Gramene" id="Bo2g136710.1">
    <property type="protein sequence ID" value="Bo2g136710.1"/>
    <property type="gene ID" value="Bo2g136710"/>
</dbReference>
<feature type="region of interest" description="Disordered" evidence="1">
    <location>
        <begin position="257"/>
        <end position="299"/>
    </location>
</feature>
<dbReference type="STRING" id="109376.A0A0D3AVM2"/>
<dbReference type="InterPro" id="IPR006912">
    <property type="entry name" value="Harbinger_derived_prot"/>
</dbReference>
<feature type="compositionally biased region" description="Polar residues" evidence="1">
    <location>
        <begin position="257"/>
        <end position="269"/>
    </location>
</feature>
<sequence length="338" mass="37371">MNKPLFMHIVDLLSNEVDFFRQKKDGLGRLGLSALQKCTSTIRVLAFGSAADTVDEYIRLGETTTQSCVENFVEGIIYLFGDEYLRRPTPADLQRLLDIEEYHGFPGMIGSIDCIHSEWKNCPTAWKGQYSRGSGKPTIVLEAVASYDLWIWHAFFGPRSTLNDINVLDRSPVFDDVIKGQTPQVTYSVNVREYHLAYYLTDETPAARGSGGYGQQPHGSQSGYPQNLTLTSLSLYQSLKGQVLILVDMLISQKQASPTASQNDTVSGSKSDKPKPIQAHSANIQKSSPTALSLEDKTKAWEEKRKGKMIATCGTEKKKCGHALYNAFAALDSLEDTG</sequence>
<keyword evidence="3" id="KW-1185">Reference proteome</keyword>
<organism evidence="2 3">
    <name type="scientific">Brassica oleracea var. oleracea</name>
    <dbReference type="NCBI Taxonomy" id="109376"/>
    <lineage>
        <taxon>Eukaryota</taxon>
        <taxon>Viridiplantae</taxon>
        <taxon>Streptophyta</taxon>
        <taxon>Embryophyta</taxon>
        <taxon>Tracheophyta</taxon>
        <taxon>Spermatophyta</taxon>
        <taxon>Magnoliopsida</taxon>
        <taxon>eudicotyledons</taxon>
        <taxon>Gunneridae</taxon>
        <taxon>Pentapetalae</taxon>
        <taxon>rosids</taxon>
        <taxon>malvids</taxon>
        <taxon>Brassicales</taxon>
        <taxon>Brassicaceae</taxon>
        <taxon>Brassiceae</taxon>
        <taxon>Brassica</taxon>
    </lineage>
</organism>
<reference evidence="2 3" key="1">
    <citation type="journal article" date="2014" name="Genome Biol.">
        <title>Transcriptome and methylome profiling reveals relics of genome dominance in the mesopolyploid Brassica oleracea.</title>
        <authorList>
            <person name="Parkin I.A."/>
            <person name="Koh C."/>
            <person name="Tang H."/>
            <person name="Robinson S.J."/>
            <person name="Kagale S."/>
            <person name="Clarke W.E."/>
            <person name="Town C.D."/>
            <person name="Nixon J."/>
            <person name="Krishnakumar V."/>
            <person name="Bidwell S.L."/>
            <person name="Denoeud F."/>
            <person name="Belcram H."/>
            <person name="Links M.G."/>
            <person name="Just J."/>
            <person name="Clarke C."/>
            <person name="Bender T."/>
            <person name="Huebert T."/>
            <person name="Mason A.S."/>
            <person name="Pires J.C."/>
            <person name="Barker G."/>
            <person name="Moore J."/>
            <person name="Walley P.G."/>
            <person name="Manoli S."/>
            <person name="Batley J."/>
            <person name="Edwards D."/>
            <person name="Nelson M.N."/>
            <person name="Wang X."/>
            <person name="Paterson A.H."/>
            <person name="King G."/>
            <person name="Bancroft I."/>
            <person name="Chalhoub B."/>
            <person name="Sharpe A.G."/>
        </authorList>
    </citation>
    <scope>NUCLEOTIDE SEQUENCE</scope>
    <source>
        <strain evidence="2 3">cv. TO1000</strain>
    </source>
</reference>
<dbReference type="Pfam" id="PF04827">
    <property type="entry name" value="Plant_tran"/>
    <property type="match status" value="1"/>
</dbReference>
<reference evidence="2" key="2">
    <citation type="submission" date="2015-03" db="UniProtKB">
        <authorList>
            <consortium name="EnsemblPlants"/>
        </authorList>
    </citation>
    <scope>IDENTIFICATION</scope>
</reference>
<evidence type="ECO:0008006" key="4">
    <source>
        <dbReference type="Google" id="ProtNLM"/>
    </source>
</evidence>
<feature type="compositionally biased region" description="Polar residues" evidence="1">
    <location>
        <begin position="280"/>
        <end position="291"/>
    </location>
</feature>
<evidence type="ECO:0000313" key="3">
    <source>
        <dbReference type="Proteomes" id="UP000032141"/>
    </source>
</evidence>
<evidence type="ECO:0000313" key="2">
    <source>
        <dbReference type="EnsemblPlants" id="Bo2g136710.1"/>
    </source>
</evidence>
<protein>
    <recommendedName>
        <fullName evidence="4">DDE Tnp4 domain-containing protein</fullName>
    </recommendedName>
</protein>
<dbReference type="PANTHER" id="PTHR47150:SF5">
    <property type="entry name" value="OS07G0546750 PROTEIN"/>
    <property type="match status" value="1"/>
</dbReference>
<accession>A0A0D3AVM2</accession>